<comment type="function">
    <text evidence="9">Part of the tripartite ATP-independent periplasmic (TRAP) transport system.</text>
</comment>
<gene>
    <name evidence="11" type="ORF">HOP59_21310</name>
</gene>
<evidence type="ECO:0000259" key="10">
    <source>
        <dbReference type="Pfam" id="PF04290"/>
    </source>
</evidence>
<evidence type="ECO:0000256" key="6">
    <source>
        <dbReference type="ARBA" id="ARBA00022989"/>
    </source>
</evidence>
<evidence type="ECO:0000256" key="9">
    <source>
        <dbReference type="RuleBase" id="RU369079"/>
    </source>
</evidence>
<comment type="subunit">
    <text evidence="9">The complex comprises the extracytoplasmic solute receptor protein and the two transmembrane proteins.</text>
</comment>
<dbReference type="PANTHER" id="PTHR35011">
    <property type="entry name" value="2,3-DIKETO-L-GULONATE TRAP TRANSPORTER SMALL PERMEASE PROTEIN YIAM"/>
    <property type="match status" value="1"/>
</dbReference>
<keyword evidence="6 9" id="KW-1133">Transmembrane helix</keyword>
<dbReference type="PANTHER" id="PTHR35011:SF10">
    <property type="entry name" value="TRAP TRANSPORTER SMALL PERMEASE PROTEIN"/>
    <property type="match status" value="1"/>
</dbReference>
<dbReference type="Pfam" id="PF04290">
    <property type="entry name" value="DctQ"/>
    <property type="match status" value="1"/>
</dbReference>
<keyword evidence="7 9" id="KW-0472">Membrane</keyword>
<dbReference type="Proteomes" id="UP001320272">
    <property type="component" value="Unassembled WGS sequence"/>
</dbReference>
<dbReference type="InterPro" id="IPR007387">
    <property type="entry name" value="TRAP_DctQ"/>
</dbReference>
<dbReference type="InterPro" id="IPR055348">
    <property type="entry name" value="DctQ"/>
</dbReference>
<feature type="domain" description="Tripartite ATP-independent periplasmic transporters DctQ component" evidence="10">
    <location>
        <begin position="29"/>
        <end position="158"/>
    </location>
</feature>
<comment type="caution">
    <text evidence="11">The sequence shown here is derived from an EMBL/GenBank/DDBJ whole genome shotgun (WGS) entry which is preliminary data.</text>
</comment>
<comment type="similarity">
    <text evidence="8 9">Belongs to the TRAP transporter small permease family.</text>
</comment>
<reference evidence="11 12" key="1">
    <citation type="journal article" date="2021" name="Front. Microbiol.">
        <title>Aerobic Denitrification and Heterotrophic Sulfur Oxidation in the Genus Halomonas Revealed by Six Novel Species Characterizations and Genome-Based Analysis.</title>
        <authorList>
            <person name="Wang L."/>
            <person name="Shao Z."/>
        </authorList>
    </citation>
    <scope>NUCLEOTIDE SEQUENCE [LARGE SCALE GENOMIC DNA]</scope>
    <source>
        <strain evidence="11 12">MCCC 1A11058</strain>
    </source>
</reference>
<evidence type="ECO:0000256" key="5">
    <source>
        <dbReference type="ARBA" id="ARBA00022692"/>
    </source>
</evidence>
<evidence type="ECO:0000256" key="8">
    <source>
        <dbReference type="ARBA" id="ARBA00038436"/>
    </source>
</evidence>
<dbReference type="RefSeq" id="WP_234255532.1">
    <property type="nucleotide sequence ID" value="NZ_JABFTV010000014.1"/>
</dbReference>
<sequence>MTLLLIAERISRLMNRIGAIVAILLILYMLGHILLEIFLRMFGGSTFIMDEYIGYAVAVMTFMGLPYVLEKGGLIRVSLLLERIPEKHHWPLEFFSSAITAACFIWMSLFWFRNVQRSYTRGIISDTLAETPIWIPEGAVLLGMWLIALTLVLRALKVLAYRQEYLVKKQ</sequence>
<keyword evidence="5 9" id="KW-0812">Transmembrane</keyword>
<organism evidence="11 12">
    <name type="scientific">Billgrantia aerodenitrificans</name>
    <dbReference type="NCBI Taxonomy" id="2733483"/>
    <lineage>
        <taxon>Bacteria</taxon>
        <taxon>Pseudomonadati</taxon>
        <taxon>Pseudomonadota</taxon>
        <taxon>Gammaproteobacteria</taxon>
        <taxon>Oceanospirillales</taxon>
        <taxon>Halomonadaceae</taxon>
        <taxon>Billgrantia</taxon>
    </lineage>
</organism>
<evidence type="ECO:0000256" key="4">
    <source>
        <dbReference type="ARBA" id="ARBA00022519"/>
    </source>
</evidence>
<evidence type="ECO:0000313" key="12">
    <source>
        <dbReference type="Proteomes" id="UP001320272"/>
    </source>
</evidence>
<evidence type="ECO:0000256" key="3">
    <source>
        <dbReference type="ARBA" id="ARBA00022475"/>
    </source>
</evidence>
<keyword evidence="4 9" id="KW-0997">Cell inner membrane</keyword>
<dbReference type="EMBL" id="JABFTV010000014">
    <property type="protein sequence ID" value="MCE8026672.1"/>
    <property type="molecule type" value="Genomic_DNA"/>
</dbReference>
<keyword evidence="12" id="KW-1185">Reference proteome</keyword>
<keyword evidence="3" id="KW-1003">Cell membrane</keyword>
<keyword evidence="2 9" id="KW-0813">Transport</keyword>
<feature type="transmembrane region" description="Helical" evidence="9">
    <location>
        <begin position="20"/>
        <end position="40"/>
    </location>
</feature>
<comment type="subcellular location">
    <subcellularLocation>
        <location evidence="1 9">Cell inner membrane</location>
        <topology evidence="1 9">Multi-pass membrane protein</topology>
    </subcellularLocation>
</comment>
<evidence type="ECO:0000256" key="2">
    <source>
        <dbReference type="ARBA" id="ARBA00022448"/>
    </source>
</evidence>
<evidence type="ECO:0000256" key="7">
    <source>
        <dbReference type="ARBA" id="ARBA00023136"/>
    </source>
</evidence>
<accession>A0ABS9AY90</accession>
<evidence type="ECO:0000313" key="11">
    <source>
        <dbReference type="EMBL" id="MCE8026672.1"/>
    </source>
</evidence>
<proteinExistence type="inferred from homology"/>
<feature type="transmembrane region" description="Helical" evidence="9">
    <location>
        <begin position="52"/>
        <end position="69"/>
    </location>
</feature>
<protein>
    <recommendedName>
        <fullName evidence="9">TRAP transporter small permease protein</fullName>
    </recommendedName>
</protein>
<feature type="transmembrane region" description="Helical" evidence="9">
    <location>
        <begin position="133"/>
        <end position="153"/>
    </location>
</feature>
<name>A0ABS9AY90_9GAMM</name>
<evidence type="ECO:0000256" key="1">
    <source>
        <dbReference type="ARBA" id="ARBA00004429"/>
    </source>
</evidence>
<feature type="transmembrane region" description="Helical" evidence="9">
    <location>
        <begin position="90"/>
        <end position="113"/>
    </location>
</feature>